<sequence length="135" mass="14788">MAPPERYKFKRTLKCSPAEMKRIEEAKRQRLAQEAEAATDVPPPSFQRYLDTYHERRAAAVAAAEARRQGVPKVQAECVGAGLKRPCDDSNSGTTDSSETHADSDLFVADYSSLEVPSPKLVHEDPNPTTASGDN</sequence>
<accession>A0ABQ5ETJ0</accession>
<evidence type="ECO:0000256" key="1">
    <source>
        <dbReference type="SAM" id="MobiDB-lite"/>
    </source>
</evidence>
<comment type="caution">
    <text evidence="2">The sequence shown here is derived from an EMBL/GenBank/DDBJ whole genome shotgun (WGS) entry which is preliminary data.</text>
</comment>
<evidence type="ECO:0000313" key="3">
    <source>
        <dbReference type="Proteomes" id="UP001151760"/>
    </source>
</evidence>
<evidence type="ECO:0000313" key="2">
    <source>
        <dbReference type="EMBL" id="GJT54174.1"/>
    </source>
</evidence>
<feature type="region of interest" description="Disordered" evidence="1">
    <location>
        <begin position="81"/>
        <end position="135"/>
    </location>
</feature>
<protein>
    <submittedName>
        <fullName evidence="2">Uncharacterized protein</fullName>
    </submittedName>
</protein>
<reference evidence="2" key="2">
    <citation type="submission" date="2022-01" db="EMBL/GenBank/DDBJ databases">
        <authorList>
            <person name="Yamashiro T."/>
            <person name="Shiraishi A."/>
            <person name="Satake H."/>
            <person name="Nakayama K."/>
        </authorList>
    </citation>
    <scope>NUCLEOTIDE SEQUENCE</scope>
</reference>
<name>A0ABQ5ETJ0_9ASTR</name>
<organism evidence="2 3">
    <name type="scientific">Tanacetum coccineum</name>
    <dbReference type="NCBI Taxonomy" id="301880"/>
    <lineage>
        <taxon>Eukaryota</taxon>
        <taxon>Viridiplantae</taxon>
        <taxon>Streptophyta</taxon>
        <taxon>Embryophyta</taxon>
        <taxon>Tracheophyta</taxon>
        <taxon>Spermatophyta</taxon>
        <taxon>Magnoliopsida</taxon>
        <taxon>eudicotyledons</taxon>
        <taxon>Gunneridae</taxon>
        <taxon>Pentapetalae</taxon>
        <taxon>asterids</taxon>
        <taxon>campanulids</taxon>
        <taxon>Asterales</taxon>
        <taxon>Asteraceae</taxon>
        <taxon>Asteroideae</taxon>
        <taxon>Anthemideae</taxon>
        <taxon>Anthemidinae</taxon>
        <taxon>Tanacetum</taxon>
    </lineage>
</organism>
<reference evidence="2" key="1">
    <citation type="journal article" date="2022" name="Int. J. Mol. Sci.">
        <title>Draft Genome of Tanacetum Coccineum: Genomic Comparison of Closely Related Tanacetum-Family Plants.</title>
        <authorList>
            <person name="Yamashiro T."/>
            <person name="Shiraishi A."/>
            <person name="Nakayama K."/>
            <person name="Satake H."/>
        </authorList>
    </citation>
    <scope>NUCLEOTIDE SEQUENCE</scope>
</reference>
<dbReference type="EMBL" id="BQNB010016650">
    <property type="protein sequence ID" value="GJT54174.1"/>
    <property type="molecule type" value="Genomic_DNA"/>
</dbReference>
<gene>
    <name evidence="2" type="ORF">Tco_0989228</name>
</gene>
<dbReference type="Proteomes" id="UP001151760">
    <property type="component" value="Unassembled WGS sequence"/>
</dbReference>
<proteinExistence type="predicted"/>
<keyword evidence="3" id="KW-1185">Reference proteome</keyword>